<protein>
    <submittedName>
        <fullName evidence="5">Hypothetical_protein</fullName>
    </submittedName>
</protein>
<sequence length="136" mass="16014">MTLLPFQIQKHYALQLIPQSQYTYPISKSKLQMQLLNSTYVSHSLNFHVCLKSLMLVQVPNLLRLSEEYQYFLVRYNIKICANIYMYGRLGFHDACEEDGIIKRNFSTVDKITVCNLFTLLLPLQQSESINYKEYC</sequence>
<evidence type="ECO:0000313" key="3">
    <source>
        <dbReference type="EMBL" id="CAI9942554.1"/>
    </source>
</evidence>
<evidence type="ECO:0000313" key="8">
    <source>
        <dbReference type="EMBL" id="CAL6116857.1"/>
    </source>
</evidence>
<organism evidence="4">
    <name type="scientific">Hexamita inflata</name>
    <dbReference type="NCBI Taxonomy" id="28002"/>
    <lineage>
        <taxon>Eukaryota</taxon>
        <taxon>Metamonada</taxon>
        <taxon>Diplomonadida</taxon>
        <taxon>Hexamitidae</taxon>
        <taxon>Hexamitinae</taxon>
        <taxon>Hexamita</taxon>
    </lineage>
</organism>
<evidence type="ECO:0000313" key="4">
    <source>
        <dbReference type="EMBL" id="CAI9942558.1"/>
    </source>
</evidence>
<evidence type="ECO:0000313" key="2">
    <source>
        <dbReference type="EMBL" id="CAI9942552.1"/>
    </source>
</evidence>
<dbReference type="EMBL" id="CATOUU010000703">
    <property type="protein sequence ID" value="CAI9942554.1"/>
    <property type="molecule type" value="Genomic_DNA"/>
</dbReference>
<dbReference type="EMBL" id="CAXDID020000069">
    <property type="protein sequence ID" value="CAL6013734.1"/>
    <property type="molecule type" value="Genomic_DNA"/>
</dbReference>
<dbReference type="EMBL" id="CAXDID020000069">
    <property type="protein sequence ID" value="CAL6013722.1"/>
    <property type="molecule type" value="Genomic_DNA"/>
</dbReference>
<keyword evidence="9" id="KW-1185">Reference proteome</keyword>
<evidence type="ECO:0000313" key="6">
    <source>
        <dbReference type="EMBL" id="CAL6013726.1"/>
    </source>
</evidence>
<reference evidence="5 9" key="2">
    <citation type="submission" date="2024-07" db="EMBL/GenBank/DDBJ databases">
        <authorList>
            <person name="Akdeniz Z."/>
        </authorList>
    </citation>
    <scope>NUCLEOTIDE SEQUENCE [LARGE SCALE GENOMIC DNA]</scope>
</reference>
<dbReference type="EMBL" id="CAXDID020001105">
    <property type="protein sequence ID" value="CAL6116857.1"/>
    <property type="molecule type" value="Genomic_DNA"/>
</dbReference>
<dbReference type="EMBL" id="CAXDID020000069">
    <property type="protein sequence ID" value="CAL6013726.1"/>
    <property type="molecule type" value="Genomic_DNA"/>
</dbReference>
<evidence type="ECO:0000313" key="9">
    <source>
        <dbReference type="Proteomes" id="UP001642409"/>
    </source>
</evidence>
<proteinExistence type="predicted"/>
<evidence type="ECO:0000313" key="1">
    <source>
        <dbReference type="EMBL" id="CAI9934722.1"/>
    </source>
</evidence>
<accession>A0AA86PS84</accession>
<name>A0AA86PS84_9EUKA</name>
<dbReference type="EMBL" id="CATOUU010000703">
    <property type="protein sequence ID" value="CAI9942558.1"/>
    <property type="molecule type" value="Genomic_DNA"/>
</dbReference>
<comment type="caution">
    <text evidence="4">The sequence shown here is derived from an EMBL/GenBank/DDBJ whole genome shotgun (WGS) entry which is preliminary data.</text>
</comment>
<gene>
    <name evidence="1" type="ORF">HINF_LOCUS22367</name>
    <name evidence="5" type="ORF">HINF_LOCUS23923</name>
    <name evidence="6" type="ORF">HINF_LOCUS23925</name>
    <name evidence="7" type="ORF">HINF_LOCUS23929</name>
    <name evidence="2" type="ORF">HINF_LOCUS30197</name>
    <name evidence="3" type="ORF">HINF_LOCUS30199</name>
    <name evidence="4" type="ORF">HINF_LOCUS30203</name>
    <name evidence="8" type="ORF">HINF_LOCUS79222</name>
</gene>
<evidence type="ECO:0000313" key="5">
    <source>
        <dbReference type="EMBL" id="CAL6013722.1"/>
    </source>
</evidence>
<evidence type="ECO:0000313" key="7">
    <source>
        <dbReference type="EMBL" id="CAL6013734.1"/>
    </source>
</evidence>
<dbReference type="Proteomes" id="UP001642409">
    <property type="component" value="Unassembled WGS sequence"/>
</dbReference>
<dbReference type="EMBL" id="CATOUU010000703">
    <property type="protein sequence ID" value="CAI9942552.1"/>
    <property type="molecule type" value="Genomic_DNA"/>
</dbReference>
<dbReference type="EMBL" id="CATOUU010000586">
    <property type="protein sequence ID" value="CAI9934722.1"/>
    <property type="molecule type" value="Genomic_DNA"/>
</dbReference>
<reference evidence="4" key="1">
    <citation type="submission" date="2023-06" db="EMBL/GenBank/DDBJ databases">
        <authorList>
            <person name="Kurt Z."/>
        </authorList>
    </citation>
    <scope>NUCLEOTIDE SEQUENCE</scope>
</reference>
<dbReference type="AlphaFoldDB" id="A0AA86PS84"/>